<protein>
    <recommendedName>
        <fullName evidence="4">Lipoprotein</fullName>
    </recommendedName>
</protein>
<evidence type="ECO:0000313" key="3">
    <source>
        <dbReference type="EMBL" id="ATG32083.1"/>
    </source>
</evidence>
<evidence type="ECO:0000256" key="2">
    <source>
        <dbReference type="SAM" id="SignalP"/>
    </source>
</evidence>
<organism evidence="3">
    <name type="scientific">Nannocystis pusilla</name>
    <dbReference type="NCBI Taxonomy" id="889268"/>
    <lineage>
        <taxon>Bacteria</taxon>
        <taxon>Pseudomonadati</taxon>
        <taxon>Myxococcota</taxon>
        <taxon>Polyangia</taxon>
        <taxon>Nannocystales</taxon>
        <taxon>Nannocystaceae</taxon>
        <taxon>Nannocystis</taxon>
    </lineage>
</organism>
<evidence type="ECO:0000256" key="1">
    <source>
        <dbReference type="SAM" id="MobiDB-lite"/>
    </source>
</evidence>
<feature type="signal peptide" evidence="2">
    <location>
        <begin position="1"/>
        <end position="24"/>
    </location>
</feature>
<name>A0A291FH10_9BACT</name>
<feature type="compositionally biased region" description="Low complexity" evidence="1">
    <location>
        <begin position="26"/>
        <end position="116"/>
    </location>
</feature>
<reference evidence="3" key="1">
    <citation type="journal article" date="2017" name="Chemistry">
        <title>Biosynthesis and Total Synthesis of Pyrronazol B: a Secondary Metabolite from Nannocystis pusilla.</title>
        <authorList>
            <person name="Kalesse M."/>
            <person name="Muller R."/>
            <person name="Witte S.N.R."/>
            <person name="Hug J.J."/>
            <person name="Geraldy M."/>
        </authorList>
    </citation>
    <scope>NUCLEOTIDE SEQUENCE</scope>
    <source>
        <strain evidence="3">Ari7</strain>
    </source>
</reference>
<dbReference type="AlphaFoldDB" id="A0A291FH10"/>
<dbReference type="PROSITE" id="PS51257">
    <property type="entry name" value="PROKAR_LIPOPROTEIN"/>
    <property type="match status" value="1"/>
</dbReference>
<accession>A0A291FH10</accession>
<evidence type="ECO:0008006" key="4">
    <source>
        <dbReference type="Google" id="ProtNLM"/>
    </source>
</evidence>
<proteinExistence type="predicted"/>
<keyword evidence="2" id="KW-0732">Signal</keyword>
<feature type="region of interest" description="Disordered" evidence="1">
    <location>
        <begin position="24"/>
        <end position="124"/>
    </location>
</feature>
<dbReference type="EMBL" id="MF817819">
    <property type="protein sequence ID" value="ATG32083.1"/>
    <property type="molecule type" value="Genomic_DNA"/>
</dbReference>
<sequence>MLARRRTALALVSAALLACTPEKGETTATDATTGTTTGPTTGATTGATTEATTASVTTASDPPTTGGTTEPAATGSESTTTTTGTSTGVDSSDSETTTGTETSSSTSGETTDTGGEPALCEGTSMSSLPGVTIVFPPQPCTFTVAETHAGVIFHYEVHVEAALPDVQAYRQDAGDCDEPGPSGLIVAPRIFGGDEMYCFCNQGLCPGLDIPPITLQPGVYPGELEWKGWNWQGPHVDLGPAFPPGEYVVQERAIGSFKSNGADVDYEVLAQLPITLLP</sequence>
<feature type="chain" id="PRO_5012200355" description="Lipoprotein" evidence="2">
    <location>
        <begin position="25"/>
        <end position="278"/>
    </location>
</feature>